<sequence length="178" mass="19206">MSPLTKGSNVGAIMWCQRSLASTLAALSLAVLWHHGGQALVRASEPEADTQAIRVNITIKARQFHPSPVSVPVGRHVGLIFHNQDVELHAFVPTRFLEGVPLHVEGNGAPQFGEKGLERVLIPSGGREEIHFVPTVVGTFEYRCDLPGHQMIGTIVVEEAAADQRTALGHSDSVQETP</sequence>
<dbReference type="Pfam" id="PF13473">
    <property type="entry name" value="Cupredoxin_1"/>
    <property type="match status" value="1"/>
</dbReference>
<evidence type="ECO:0000259" key="1">
    <source>
        <dbReference type="Pfam" id="PF13473"/>
    </source>
</evidence>
<dbReference type="STRING" id="42253.NITMOv2_4205"/>
<dbReference type="SUPFAM" id="SSF49503">
    <property type="entry name" value="Cupredoxins"/>
    <property type="match status" value="1"/>
</dbReference>
<gene>
    <name evidence="2" type="ORF">NITMOv2_4205</name>
</gene>
<dbReference type="EMBL" id="CP011801">
    <property type="protein sequence ID" value="ALA60585.1"/>
    <property type="molecule type" value="Genomic_DNA"/>
</dbReference>
<name>A0A0K2GI14_NITMO</name>
<proteinExistence type="predicted"/>
<protein>
    <recommendedName>
        <fullName evidence="1">EfeO-type cupredoxin-like domain-containing protein</fullName>
    </recommendedName>
</protein>
<feature type="domain" description="EfeO-type cupredoxin-like" evidence="1">
    <location>
        <begin position="45"/>
        <end position="157"/>
    </location>
</feature>
<evidence type="ECO:0000313" key="3">
    <source>
        <dbReference type="Proteomes" id="UP000069205"/>
    </source>
</evidence>
<dbReference type="Proteomes" id="UP000069205">
    <property type="component" value="Chromosome"/>
</dbReference>
<dbReference type="Gene3D" id="2.60.40.420">
    <property type="entry name" value="Cupredoxins - blue copper proteins"/>
    <property type="match status" value="1"/>
</dbReference>
<organism evidence="2 3">
    <name type="scientific">Nitrospira moscoviensis</name>
    <dbReference type="NCBI Taxonomy" id="42253"/>
    <lineage>
        <taxon>Bacteria</taxon>
        <taxon>Pseudomonadati</taxon>
        <taxon>Nitrospirota</taxon>
        <taxon>Nitrospiria</taxon>
        <taxon>Nitrospirales</taxon>
        <taxon>Nitrospiraceae</taxon>
        <taxon>Nitrospira</taxon>
    </lineage>
</organism>
<keyword evidence="3" id="KW-1185">Reference proteome</keyword>
<dbReference type="KEGG" id="nmv:NITMOv2_4205"/>
<accession>A0A0K2GI14</accession>
<dbReference type="AlphaFoldDB" id="A0A0K2GI14"/>
<dbReference type="InterPro" id="IPR028096">
    <property type="entry name" value="EfeO_Cupredoxin"/>
</dbReference>
<reference evidence="2 3" key="1">
    <citation type="journal article" date="2015" name="Proc. Natl. Acad. Sci. U.S.A.">
        <title>Expanded metabolic versatility of ubiquitous nitrite-oxidizing bacteria from the genus Nitrospira.</title>
        <authorList>
            <person name="Koch H."/>
            <person name="Lucker S."/>
            <person name="Albertsen M."/>
            <person name="Kitzinger K."/>
            <person name="Herbold C."/>
            <person name="Spieck E."/>
            <person name="Nielsen P.H."/>
            <person name="Wagner M."/>
            <person name="Daims H."/>
        </authorList>
    </citation>
    <scope>NUCLEOTIDE SEQUENCE [LARGE SCALE GENOMIC DNA]</scope>
    <source>
        <strain evidence="2 3">NSP M-1</strain>
    </source>
</reference>
<evidence type="ECO:0000313" key="2">
    <source>
        <dbReference type="EMBL" id="ALA60585.1"/>
    </source>
</evidence>
<dbReference type="PATRIC" id="fig|42253.5.peg.4151"/>
<dbReference type="InterPro" id="IPR008972">
    <property type="entry name" value="Cupredoxin"/>
</dbReference>